<feature type="region of interest" description="Disordered" evidence="1">
    <location>
        <begin position="111"/>
        <end position="144"/>
    </location>
</feature>
<feature type="compositionally biased region" description="Acidic residues" evidence="1">
    <location>
        <begin position="26"/>
        <end position="49"/>
    </location>
</feature>
<evidence type="ECO:0000313" key="3">
    <source>
        <dbReference type="Proteomes" id="UP000070544"/>
    </source>
</evidence>
<proteinExistence type="predicted"/>
<protein>
    <submittedName>
        <fullName evidence="2">Uncharacterized protein</fullName>
    </submittedName>
</protein>
<feature type="compositionally biased region" description="Basic and acidic residues" evidence="1">
    <location>
        <begin position="13"/>
        <end position="24"/>
    </location>
</feature>
<dbReference type="EMBL" id="KQ965741">
    <property type="protein sequence ID" value="KXS18619.1"/>
    <property type="molecule type" value="Genomic_DNA"/>
</dbReference>
<dbReference type="AlphaFoldDB" id="A0A139APE7"/>
<dbReference type="Proteomes" id="UP000070544">
    <property type="component" value="Unassembled WGS sequence"/>
</dbReference>
<feature type="compositionally biased region" description="Polar residues" evidence="1">
    <location>
        <begin position="1"/>
        <end position="10"/>
    </location>
</feature>
<evidence type="ECO:0000313" key="2">
    <source>
        <dbReference type="EMBL" id="KXS18619.1"/>
    </source>
</evidence>
<sequence>MLSPKSTTEEMASDPKAEIRKFLTEEQPDEDNDDTDYRDDADESDDDDADSKHEDTIEADDVEIDHHEADQTVEEAVSGDAEFSLPGMITPAQVLRSGKKVWSEVRATTLEKAEFDDEDDSDFEDAEEEDEDEELEEADPVNEDELRQIVKEGDLDPETLKSARVLRDGKEIKDEKMEDVTARIKQLMN</sequence>
<organism evidence="2 3">
    <name type="scientific">Gonapodya prolifera (strain JEL478)</name>
    <name type="common">Monoblepharis prolifera</name>
    <dbReference type="NCBI Taxonomy" id="1344416"/>
    <lineage>
        <taxon>Eukaryota</taxon>
        <taxon>Fungi</taxon>
        <taxon>Fungi incertae sedis</taxon>
        <taxon>Chytridiomycota</taxon>
        <taxon>Chytridiomycota incertae sedis</taxon>
        <taxon>Monoblepharidomycetes</taxon>
        <taxon>Monoblepharidales</taxon>
        <taxon>Gonapodyaceae</taxon>
        <taxon>Gonapodya</taxon>
    </lineage>
</organism>
<gene>
    <name evidence="2" type="ORF">M427DRAFT_195946</name>
</gene>
<name>A0A139APE7_GONPJ</name>
<keyword evidence="3" id="KW-1185">Reference proteome</keyword>
<reference evidence="2 3" key="1">
    <citation type="journal article" date="2015" name="Genome Biol. Evol.">
        <title>Phylogenomic analyses indicate that early fungi evolved digesting cell walls of algal ancestors of land plants.</title>
        <authorList>
            <person name="Chang Y."/>
            <person name="Wang S."/>
            <person name="Sekimoto S."/>
            <person name="Aerts A.L."/>
            <person name="Choi C."/>
            <person name="Clum A."/>
            <person name="LaButti K.M."/>
            <person name="Lindquist E.A."/>
            <person name="Yee Ngan C."/>
            <person name="Ohm R.A."/>
            <person name="Salamov A.A."/>
            <person name="Grigoriev I.V."/>
            <person name="Spatafora J.W."/>
            <person name="Berbee M.L."/>
        </authorList>
    </citation>
    <scope>NUCLEOTIDE SEQUENCE [LARGE SCALE GENOMIC DNA]</scope>
    <source>
        <strain evidence="2 3">JEL478</strain>
    </source>
</reference>
<accession>A0A139APE7</accession>
<feature type="compositionally biased region" description="Acidic residues" evidence="1">
    <location>
        <begin position="114"/>
        <end position="143"/>
    </location>
</feature>
<feature type="region of interest" description="Disordered" evidence="1">
    <location>
        <begin position="1"/>
        <end position="84"/>
    </location>
</feature>
<evidence type="ECO:0000256" key="1">
    <source>
        <dbReference type="SAM" id="MobiDB-lite"/>
    </source>
</evidence>